<evidence type="ECO:0008006" key="3">
    <source>
        <dbReference type="Google" id="ProtNLM"/>
    </source>
</evidence>
<keyword evidence="2" id="KW-1185">Reference proteome</keyword>
<accession>A0A517M1B9</accession>
<dbReference type="KEGG" id="ruv:EC9_28630"/>
<dbReference type="AlphaFoldDB" id="A0A517M1B9"/>
<proteinExistence type="predicted"/>
<protein>
    <recommendedName>
        <fullName evidence="3">DUF4359 domain-containing protein</fullName>
    </recommendedName>
</protein>
<name>A0A517M1B9_9BACT</name>
<dbReference type="EMBL" id="CP036261">
    <property type="protein sequence ID" value="QDS88672.1"/>
    <property type="molecule type" value="Genomic_DNA"/>
</dbReference>
<sequence>MPFKFQTGIVLGGVTVALALTNPTKEDHVRKLAAETLAPYSAEGSDSSLVRIGTAFAESFSDSVVDYHNYLLFSTTTRAGSDERLTLGFFRFVHVEKRSD</sequence>
<reference evidence="1 2" key="1">
    <citation type="submission" date="2019-02" db="EMBL/GenBank/DDBJ databases">
        <title>Deep-cultivation of Planctomycetes and their phenomic and genomic characterization uncovers novel biology.</title>
        <authorList>
            <person name="Wiegand S."/>
            <person name="Jogler M."/>
            <person name="Boedeker C."/>
            <person name="Pinto D."/>
            <person name="Vollmers J."/>
            <person name="Rivas-Marin E."/>
            <person name="Kohn T."/>
            <person name="Peeters S.H."/>
            <person name="Heuer A."/>
            <person name="Rast P."/>
            <person name="Oberbeckmann S."/>
            <person name="Bunk B."/>
            <person name="Jeske O."/>
            <person name="Meyerdierks A."/>
            <person name="Storesund J.E."/>
            <person name="Kallscheuer N."/>
            <person name="Luecker S."/>
            <person name="Lage O.M."/>
            <person name="Pohl T."/>
            <person name="Merkel B.J."/>
            <person name="Hornburger P."/>
            <person name="Mueller R.-W."/>
            <person name="Bruemmer F."/>
            <person name="Labrenz M."/>
            <person name="Spormann A.M."/>
            <person name="Op den Camp H."/>
            <person name="Overmann J."/>
            <person name="Amann R."/>
            <person name="Jetten M.S.M."/>
            <person name="Mascher T."/>
            <person name="Medema M.H."/>
            <person name="Devos D.P."/>
            <person name="Kaster A.-K."/>
            <person name="Ovreas L."/>
            <person name="Rohde M."/>
            <person name="Galperin M.Y."/>
            <person name="Jogler C."/>
        </authorList>
    </citation>
    <scope>NUCLEOTIDE SEQUENCE [LARGE SCALE GENOMIC DNA]</scope>
    <source>
        <strain evidence="1 2">EC9</strain>
    </source>
</reference>
<organism evidence="1 2">
    <name type="scientific">Rosistilla ulvae</name>
    <dbReference type="NCBI Taxonomy" id="1930277"/>
    <lineage>
        <taxon>Bacteria</taxon>
        <taxon>Pseudomonadati</taxon>
        <taxon>Planctomycetota</taxon>
        <taxon>Planctomycetia</taxon>
        <taxon>Pirellulales</taxon>
        <taxon>Pirellulaceae</taxon>
        <taxon>Rosistilla</taxon>
    </lineage>
</organism>
<evidence type="ECO:0000313" key="1">
    <source>
        <dbReference type="EMBL" id="QDS88672.1"/>
    </source>
</evidence>
<gene>
    <name evidence="1" type="ORF">EC9_28630</name>
</gene>
<evidence type="ECO:0000313" key="2">
    <source>
        <dbReference type="Proteomes" id="UP000319557"/>
    </source>
</evidence>
<dbReference type="Proteomes" id="UP000319557">
    <property type="component" value="Chromosome"/>
</dbReference>
<dbReference type="OrthoDB" id="281217at2"/>
<dbReference type="RefSeq" id="WP_145346052.1">
    <property type="nucleotide sequence ID" value="NZ_CP036261.1"/>
</dbReference>